<reference evidence="1 2" key="1">
    <citation type="submission" date="2013-02" db="EMBL/GenBank/DDBJ databases">
        <title>Draft Genome Sequence of Streptomyces afghaniensis, Which Produces Compounds of the Julimycin B-Complex.</title>
        <authorList>
            <person name="Gruening B.A."/>
            <person name="Praeg A."/>
            <person name="Erxleben A."/>
            <person name="Guenther S."/>
            <person name="Fiedler H.-P."/>
            <person name="Goodfellow M."/>
            <person name="Mueller M."/>
        </authorList>
    </citation>
    <scope>NUCLEOTIDE SEQUENCE [LARGE SCALE GENOMIC DNA]</scope>
    <source>
        <strain evidence="1 2">772</strain>
    </source>
</reference>
<dbReference type="Proteomes" id="UP000015001">
    <property type="component" value="Unassembled WGS sequence"/>
</dbReference>
<protein>
    <submittedName>
        <fullName evidence="1">Uncharacterized protein</fullName>
    </submittedName>
</protein>
<evidence type="ECO:0000313" key="2">
    <source>
        <dbReference type="Proteomes" id="UP000015001"/>
    </source>
</evidence>
<name>S4MLZ5_9ACTN</name>
<proteinExistence type="predicted"/>
<sequence>MRPFTSFGRVCVILRGSRDPCHGDNPDRLCSAGRCQCRVSCLSGPPTPL</sequence>
<accession>S4MLZ5</accession>
<dbReference type="EMBL" id="AOPY01001696">
    <property type="protein sequence ID" value="EPJ34482.1"/>
    <property type="molecule type" value="Genomic_DNA"/>
</dbReference>
<gene>
    <name evidence="1" type="ORF">STAFG_8468</name>
</gene>
<dbReference type="PATRIC" id="fig|1283301.3.peg.8399"/>
<dbReference type="AlphaFoldDB" id="S4MLZ5"/>
<keyword evidence="2" id="KW-1185">Reference proteome</keyword>
<evidence type="ECO:0000313" key="1">
    <source>
        <dbReference type="EMBL" id="EPJ34482.1"/>
    </source>
</evidence>
<organism evidence="1 2">
    <name type="scientific">Streptomyces afghaniensis 772</name>
    <dbReference type="NCBI Taxonomy" id="1283301"/>
    <lineage>
        <taxon>Bacteria</taxon>
        <taxon>Bacillati</taxon>
        <taxon>Actinomycetota</taxon>
        <taxon>Actinomycetes</taxon>
        <taxon>Kitasatosporales</taxon>
        <taxon>Streptomycetaceae</taxon>
        <taxon>Streptomyces</taxon>
    </lineage>
</organism>
<comment type="caution">
    <text evidence="1">The sequence shown here is derived from an EMBL/GenBank/DDBJ whole genome shotgun (WGS) entry which is preliminary data.</text>
</comment>
<dbReference type="HOGENOM" id="CLU_3140987_0_0_11"/>